<reference evidence="1" key="1">
    <citation type="journal article" date="2019" name="Nat. Med.">
        <title>A library of human gut bacterial isolates paired with longitudinal multiomics data enables mechanistic microbiome research.</title>
        <authorList>
            <person name="Poyet M."/>
            <person name="Groussin M."/>
            <person name="Gibbons S.M."/>
            <person name="Avila-Pacheco J."/>
            <person name="Jiang X."/>
            <person name="Kearney S.M."/>
            <person name="Perrotta A.R."/>
            <person name="Berdy B."/>
            <person name="Zhao S."/>
            <person name="Lieberman T.D."/>
            <person name="Swanson P.K."/>
            <person name="Smith M."/>
            <person name="Roesemann S."/>
            <person name="Alexander J.E."/>
            <person name="Rich S.A."/>
            <person name="Livny J."/>
            <person name="Vlamakis H."/>
            <person name="Clish C."/>
            <person name="Bullock K."/>
            <person name="Deik A."/>
            <person name="Scott J."/>
            <person name="Pierce K.A."/>
            <person name="Xavier R.J."/>
            <person name="Alm E.J."/>
        </authorList>
    </citation>
    <scope>NUCLEOTIDE SEQUENCE</scope>
    <source>
        <strain evidence="1">BIOML-A12</strain>
    </source>
</reference>
<dbReference type="RefSeq" id="WP_002607804.1">
    <property type="nucleotide sequence ID" value="NZ_JAHOLM010000014.1"/>
</dbReference>
<dbReference type="SUPFAM" id="SSF46689">
    <property type="entry name" value="Homeodomain-like"/>
    <property type="match status" value="1"/>
</dbReference>
<accession>A0AB36B7X5</accession>
<comment type="caution">
    <text evidence="1">The sequence shown here is derived from an EMBL/GenBank/DDBJ whole genome shotgun (WGS) entry which is preliminary data.</text>
</comment>
<dbReference type="Proteomes" id="UP000604383">
    <property type="component" value="Unassembled WGS sequence"/>
</dbReference>
<sequence length="78" mass="9320">MPFRKYSNQFRKGVCQLTCDCGHSPSKTAEEYEIPLKTLEKWITAYNKNPCCFDKSDDYYIEKHKEFAKPMIIYLQKK</sequence>
<proteinExistence type="predicted"/>
<name>A0AB36B7X5_CLOIN</name>
<dbReference type="AlphaFoldDB" id="A0AB36B7X5"/>
<evidence type="ECO:0000313" key="2">
    <source>
        <dbReference type="Proteomes" id="UP000604383"/>
    </source>
</evidence>
<gene>
    <name evidence="1" type="ORF">GT664_14280</name>
</gene>
<evidence type="ECO:0000313" key="1">
    <source>
        <dbReference type="EMBL" id="MZH56880.1"/>
    </source>
</evidence>
<organism evidence="1 2">
    <name type="scientific">Clostridium innocuum</name>
    <dbReference type="NCBI Taxonomy" id="1522"/>
    <lineage>
        <taxon>Bacteria</taxon>
        <taxon>Bacillati</taxon>
        <taxon>Bacillota</taxon>
        <taxon>Clostridia</taxon>
        <taxon>Eubacteriales</taxon>
        <taxon>Clostridiaceae</taxon>
        <taxon>Clostridium</taxon>
    </lineage>
</organism>
<dbReference type="EMBL" id="WWTN01000025">
    <property type="protein sequence ID" value="MZH56880.1"/>
    <property type="molecule type" value="Genomic_DNA"/>
</dbReference>
<dbReference type="InterPro" id="IPR009057">
    <property type="entry name" value="Homeodomain-like_sf"/>
</dbReference>
<protein>
    <submittedName>
        <fullName evidence="1">Transposase</fullName>
    </submittedName>
</protein>